<dbReference type="EMBL" id="MU393605">
    <property type="protein sequence ID" value="KAI4859970.1"/>
    <property type="molecule type" value="Genomic_DNA"/>
</dbReference>
<organism evidence="1 2">
    <name type="scientific">Hypoxylon rubiginosum</name>
    <dbReference type="NCBI Taxonomy" id="110542"/>
    <lineage>
        <taxon>Eukaryota</taxon>
        <taxon>Fungi</taxon>
        <taxon>Dikarya</taxon>
        <taxon>Ascomycota</taxon>
        <taxon>Pezizomycotina</taxon>
        <taxon>Sordariomycetes</taxon>
        <taxon>Xylariomycetidae</taxon>
        <taxon>Xylariales</taxon>
        <taxon>Hypoxylaceae</taxon>
        <taxon>Hypoxylon</taxon>
    </lineage>
</organism>
<reference evidence="1 2" key="1">
    <citation type="journal article" date="2022" name="New Phytol.">
        <title>Ecological generalism drives hyperdiversity of secondary metabolite gene clusters in xylarialean endophytes.</title>
        <authorList>
            <person name="Franco M.E.E."/>
            <person name="Wisecaver J.H."/>
            <person name="Arnold A.E."/>
            <person name="Ju Y.M."/>
            <person name="Slot J.C."/>
            <person name="Ahrendt S."/>
            <person name="Moore L.P."/>
            <person name="Eastman K.E."/>
            <person name="Scott K."/>
            <person name="Konkel Z."/>
            <person name="Mondo S.J."/>
            <person name="Kuo A."/>
            <person name="Hayes R.D."/>
            <person name="Haridas S."/>
            <person name="Andreopoulos B."/>
            <person name="Riley R."/>
            <person name="LaButti K."/>
            <person name="Pangilinan J."/>
            <person name="Lipzen A."/>
            <person name="Amirebrahimi M."/>
            <person name="Yan J."/>
            <person name="Adam C."/>
            <person name="Keymanesh K."/>
            <person name="Ng V."/>
            <person name="Louie K."/>
            <person name="Northen T."/>
            <person name="Drula E."/>
            <person name="Henrissat B."/>
            <person name="Hsieh H.M."/>
            <person name="Youens-Clark K."/>
            <person name="Lutzoni F."/>
            <person name="Miadlikowska J."/>
            <person name="Eastwood D.C."/>
            <person name="Hamelin R.C."/>
            <person name="Grigoriev I.V."/>
            <person name="U'Ren J.M."/>
        </authorList>
    </citation>
    <scope>NUCLEOTIDE SEQUENCE [LARGE SCALE GENOMIC DNA]</scope>
    <source>
        <strain evidence="1 2">CBS 119005</strain>
    </source>
</reference>
<proteinExistence type="predicted"/>
<protein>
    <submittedName>
        <fullName evidence="1">Uncharacterized protein</fullName>
    </submittedName>
</protein>
<evidence type="ECO:0000313" key="1">
    <source>
        <dbReference type="EMBL" id="KAI4859970.1"/>
    </source>
</evidence>
<comment type="caution">
    <text evidence="1">The sequence shown here is derived from an EMBL/GenBank/DDBJ whole genome shotgun (WGS) entry which is preliminary data.</text>
</comment>
<sequence>MTTSKETRPTPQSLPRLKIPAGLYEQEPEEITVSRAGDFLKYCQQHKRAPITRLPSFPRTNSGLDANSGGKRSRSENIAASSETCVDSPADPYTLAFTANEWDDLDAKEAELKEVKRQHEDKYTELLAFGNDRNAIQQCRQLRLTRERLNLEIATILKRRDIRRKFRKDFNDLGMEGW</sequence>
<dbReference type="Proteomes" id="UP001497700">
    <property type="component" value="Unassembled WGS sequence"/>
</dbReference>
<accession>A0ACB9YMC9</accession>
<gene>
    <name evidence="1" type="ORF">F4820DRAFT_453376</name>
</gene>
<name>A0ACB9YMC9_9PEZI</name>
<evidence type="ECO:0000313" key="2">
    <source>
        <dbReference type="Proteomes" id="UP001497700"/>
    </source>
</evidence>
<keyword evidence="2" id="KW-1185">Reference proteome</keyword>